<dbReference type="InterPro" id="IPR036844">
    <property type="entry name" value="Hint_dom_sf"/>
</dbReference>
<accession>A0A6C0H9K4</accession>
<keyword evidence="1" id="KW-0472">Membrane</keyword>
<dbReference type="Pfam" id="PF14623">
    <property type="entry name" value="Vint"/>
    <property type="match status" value="1"/>
</dbReference>
<evidence type="ECO:0000256" key="1">
    <source>
        <dbReference type="SAM" id="Phobius"/>
    </source>
</evidence>
<feature type="transmembrane region" description="Helical" evidence="1">
    <location>
        <begin position="209"/>
        <end position="230"/>
    </location>
</feature>
<evidence type="ECO:0000259" key="2">
    <source>
        <dbReference type="Pfam" id="PF14623"/>
    </source>
</evidence>
<feature type="transmembrane region" description="Helical" evidence="1">
    <location>
        <begin position="236"/>
        <end position="258"/>
    </location>
</feature>
<reference evidence="3" key="1">
    <citation type="journal article" date="2020" name="Nature">
        <title>Giant virus diversity and host interactions through global metagenomics.</title>
        <authorList>
            <person name="Schulz F."/>
            <person name="Roux S."/>
            <person name="Paez-Espino D."/>
            <person name="Jungbluth S."/>
            <person name="Walsh D.A."/>
            <person name="Denef V.J."/>
            <person name="McMahon K.D."/>
            <person name="Konstantinidis K.T."/>
            <person name="Eloe-Fadrosh E.A."/>
            <person name="Kyrpides N.C."/>
            <person name="Woyke T."/>
        </authorList>
    </citation>
    <scope>NUCLEOTIDE SEQUENCE</scope>
    <source>
        <strain evidence="3">GVMAG-M-3300023179-86</strain>
    </source>
</reference>
<keyword evidence="1" id="KW-1133">Transmembrane helix</keyword>
<feature type="transmembrane region" description="Helical" evidence="1">
    <location>
        <begin position="35"/>
        <end position="56"/>
    </location>
</feature>
<dbReference type="EMBL" id="MN739916">
    <property type="protein sequence ID" value="QHT77169.1"/>
    <property type="molecule type" value="Genomic_DNA"/>
</dbReference>
<sequence>MDNNMNKNDTSDNTLNDSYNTVKNLYKNIGFIDQYGGDVFLCFVYFLIPIFIFLYFKTIKDIQPIKDDWANQRCKPTVIPFAGFINKPENMSIADFTQQNFTFCIQSILVSMSSFALQPLTFLTSSLSSIYGDLSGSIDSSRILVSNIRTNMANITKEILNRIMNFTVPVTKMIIGFNDLVKKVVAVLTSGIYTSLSTYYALKAFLGALVQLIIYVLIAAVAVIISLWLVPVTWPMAITGTAIFSAVSISMAIFLVFLTQVLHIKTSGFKIPKVPSKPKIRICFDKNTLLKMSDRTMKKISEIKVGDELWQVGDNKNIVTAKLKLLAINNKMYQLGDVIVSGSHRVRHNGIWIFVSKHPDAKVVENYNEPIIYCLNTTCKEFTIGNYVFSDWDEITEDNYLVINDYLKTNNPEYKEKDLDKTNIHKLFDTGFDEYTYIHLKDRKISKISCVKLGDILKNGEKVYGLVEILNQDSLGNSKKLYHLLTDKNTFYLNGISIGDYNSLIDKCFS</sequence>
<dbReference type="SUPFAM" id="SSF51294">
    <property type="entry name" value="Hedgehog/intein (Hint) domain"/>
    <property type="match status" value="1"/>
</dbReference>
<protein>
    <recommendedName>
        <fullName evidence="2">Vint domain-containing protein</fullName>
    </recommendedName>
</protein>
<feature type="domain" description="Vint" evidence="2">
    <location>
        <begin position="283"/>
        <end position="363"/>
    </location>
</feature>
<organism evidence="3">
    <name type="scientific">viral metagenome</name>
    <dbReference type="NCBI Taxonomy" id="1070528"/>
    <lineage>
        <taxon>unclassified sequences</taxon>
        <taxon>metagenomes</taxon>
        <taxon>organismal metagenomes</taxon>
    </lineage>
</organism>
<evidence type="ECO:0000313" key="3">
    <source>
        <dbReference type="EMBL" id="QHT77169.1"/>
    </source>
</evidence>
<proteinExistence type="predicted"/>
<dbReference type="AlphaFoldDB" id="A0A6C0H9K4"/>
<feature type="transmembrane region" description="Helical" evidence="1">
    <location>
        <begin position="184"/>
        <end position="202"/>
    </location>
</feature>
<keyword evidence="1" id="KW-0812">Transmembrane</keyword>
<dbReference type="Gene3D" id="2.170.16.10">
    <property type="entry name" value="Hedgehog/Intein (Hint) domain"/>
    <property type="match status" value="1"/>
</dbReference>
<name>A0A6C0H9K4_9ZZZZ</name>
<dbReference type="InterPro" id="IPR039510">
    <property type="entry name" value="Vint_dom"/>
</dbReference>